<evidence type="ECO:0000256" key="11">
    <source>
        <dbReference type="SAM" id="Phobius"/>
    </source>
</evidence>
<dbReference type="SUPFAM" id="SSF55874">
    <property type="entry name" value="ATPase domain of HSP90 chaperone/DNA topoisomerase II/histidine kinase"/>
    <property type="match status" value="1"/>
</dbReference>
<organism evidence="13 14">
    <name type="scientific">Bradyrhizobium japonicum</name>
    <dbReference type="NCBI Taxonomy" id="375"/>
    <lineage>
        <taxon>Bacteria</taxon>
        <taxon>Pseudomonadati</taxon>
        <taxon>Pseudomonadota</taxon>
        <taxon>Alphaproteobacteria</taxon>
        <taxon>Hyphomicrobiales</taxon>
        <taxon>Nitrobacteraceae</taxon>
        <taxon>Bradyrhizobium</taxon>
    </lineage>
</organism>
<dbReference type="InterPro" id="IPR050428">
    <property type="entry name" value="TCS_sensor_his_kinase"/>
</dbReference>
<evidence type="ECO:0000256" key="9">
    <source>
        <dbReference type="ARBA" id="ARBA00023012"/>
    </source>
</evidence>
<keyword evidence="5" id="KW-0808">Transferase</keyword>
<dbReference type="EC" id="2.7.13.3" evidence="3"/>
<evidence type="ECO:0000256" key="7">
    <source>
        <dbReference type="ARBA" id="ARBA00022777"/>
    </source>
</evidence>
<keyword evidence="9" id="KW-0902">Two-component regulatory system</keyword>
<feature type="domain" description="Histidine kinase" evidence="12">
    <location>
        <begin position="226"/>
        <end position="442"/>
    </location>
</feature>
<protein>
    <recommendedName>
        <fullName evidence="3">histidine kinase</fullName>
        <ecNumber evidence="3">2.7.13.3</ecNumber>
    </recommendedName>
</protein>
<reference evidence="13 14" key="1">
    <citation type="submission" date="2014-09" db="EMBL/GenBank/DDBJ databases">
        <title>Draft genome of Bradyrhizobium japonicum Is-34.</title>
        <authorList>
            <person name="Tsurumaru H."/>
            <person name="Yamakawa T."/>
            <person name="Hashimoto S."/>
            <person name="Okizaki K."/>
            <person name="Kanesaki Y."/>
            <person name="Yoshikawa H."/>
            <person name="Yajima S."/>
        </authorList>
    </citation>
    <scope>NUCLEOTIDE SEQUENCE [LARGE SCALE GENOMIC DNA]</scope>
    <source>
        <strain evidence="13 14">Is-34</strain>
    </source>
</reference>
<dbReference type="EMBL" id="JRPN01000020">
    <property type="protein sequence ID" value="KGT76305.1"/>
    <property type="molecule type" value="Genomic_DNA"/>
</dbReference>
<dbReference type="GO" id="GO:0005886">
    <property type="term" value="C:plasma membrane"/>
    <property type="evidence" value="ECO:0007669"/>
    <property type="project" value="TreeGrafter"/>
</dbReference>
<dbReference type="SMART" id="SM00388">
    <property type="entry name" value="HisKA"/>
    <property type="match status" value="1"/>
</dbReference>
<keyword evidence="7" id="KW-0418">Kinase</keyword>
<dbReference type="SMART" id="SM00387">
    <property type="entry name" value="HATPase_c"/>
    <property type="match status" value="1"/>
</dbReference>
<dbReference type="Pfam" id="PF00512">
    <property type="entry name" value="HisKA"/>
    <property type="match status" value="1"/>
</dbReference>
<dbReference type="AlphaFoldDB" id="A0A0A3XPH2"/>
<evidence type="ECO:0000256" key="10">
    <source>
        <dbReference type="ARBA" id="ARBA00023136"/>
    </source>
</evidence>
<dbReference type="Gene3D" id="3.30.565.10">
    <property type="entry name" value="Histidine kinase-like ATPase, C-terminal domain"/>
    <property type="match status" value="1"/>
</dbReference>
<dbReference type="PANTHER" id="PTHR45436:SF15">
    <property type="entry name" value="SENSOR HISTIDINE KINASE CUSS"/>
    <property type="match status" value="1"/>
</dbReference>
<sequence length="443" mass="48176">MDGGSRAMINSLRGRLFISLTTVVLVTGLIGGVFAHRWAFDEAIETQDSVLIQIAGLVQSGGFTGAQDLHGVDENSEVWLMELGRAPQGTPEERQLWRLQDGMRDATRQGKPVRVVLRTRSDGSRFAVAQSTGVRDEIASDMALRTVLPIAVLIPCLMLVIAFVIAGSLRPMVRLADELNARRADDMTALPLRDLPSELNPFVSSINGLLQRMHEMIGQQRRFIADAAHELRTPLTALSVQAENLDHVELPPAARERLAALRQGMSRSKHLLEQLLALAQHDAASTDCGQWEVVQLDHAAKSVIADLLREAISRGVDLGFERAESVPVRGEPVMLAAMIRNLLDNALRFTPAGGRIDVAIYRDGAMAVLRIEDNGPGVSPDEIGRIFEPFFRGQRPEGEGVGLGLSIVKRIVDRLGGTIDAANITESERSGLRMVIKLPAAAA</sequence>
<dbReference type="InterPro" id="IPR036097">
    <property type="entry name" value="HisK_dim/P_sf"/>
</dbReference>
<evidence type="ECO:0000256" key="1">
    <source>
        <dbReference type="ARBA" id="ARBA00000085"/>
    </source>
</evidence>
<evidence type="ECO:0000256" key="6">
    <source>
        <dbReference type="ARBA" id="ARBA00022692"/>
    </source>
</evidence>
<evidence type="ECO:0000313" key="14">
    <source>
        <dbReference type="Proteomes" id="UP000030377"/>
    </source>
</evidence>
<feature type="transmembrane region" description="Helical" evidence="11">
    <location>
        <begin position="147"/>
        <end position="169"/>
    </location>
</feature>
<evidence type="ECO:0000256" key="5">
    <source>
        <dbReference type="ARBA" id="ARBA00022679"/>
    </source>
</evidence>
<comment type="subcellular location">
    <subcellularLocation>
        <location evidence="2">Membrane</location>
        <topology evidence="2">Multi-pass membrane protein</topology>
    </subcellularLocation>
</comment>
<dbReference type="STRING" id="375.BKD09_RS31540"/>
<dbReference type="PRINTS" id="PR00344">
    <property type="entry name" value="BCTRLSENSOR"/>
</dbReference>
<dbReference type="CDD" id="cd00082">
    <property type="entry name" value="HisKA"/>
    <property type="match status" value="1"/>
</dbReference>
<dbReference type="GO" id="GO:0000155">
    <property type="term" value="F:phosphorelay sensor kinase activity"/>
    <property type="evidence" value="ECO:0007669"/>
    <property type="project" value="InterPro"/>
</dbReference>
<accession>A0A0A3XPH2</accession>
<keyword evidence="4" id="KW-0597">Phosphoprotein</keyword>
<gene>
    <name evidence="13" type="ORF">MA20_26275</name>
</gene>
<evidence type="ECO:0000313" key="13">
    <source>
        <dbReference type="EMBL" id="KGT76305.1"/>
    </source>
</evidence>
<evidence type="ECO:0000256" key="3">
    <source>
        <dbReference type="ARBA" id="ARBA00012438"/>
    </source>
</evidence>
<dbReference type="InterPro" id="IPR003594">
    <property type="entry name" value="HATPase_dom"/>
</dbReference>
<dbReference type="InterPro" id="IPR036890">
    <property type="entry name" value="HATPase_C_sf"/>
</dbReference>
<proteinExistence type="predicted"/>
<comment type="caution">
    <text evidence="13">The sequence shown here is derived from an EMBL/GenBank/DDBJ whole genome shotgun (WGS) entry which is preliminary data.</text>
</comment>
<dbReference type="PANTHER" id="PTHR45436">
    <property type="entry name" value="SENSOR HISTIDINE KINASE YKOH"/>
    <property type="match status" value="1"/>
</dbReference>
<dbReference type="Proteomes" id="UP000030377">
    <property type="component" value="Unassembled WGS sequence"/>
</dbReference>
<comment type="catalytic activity">
    <reaction evidence="1">
        <text>ATP + protein L-histidine = ADP + protein N-phospho-L-histidine.</text>
        <dbReference type="EC" id="2.7.13.3"/>
    </reaction>
</comment>
<evidence type="ECO:0000256" key="4">
    <source>
        <dbReference type="ARBA" id="ARBA00022553"/>
    </source>
</evidence>
<evidence type="ECO:0000259" key="12">
    <source>
        <dbReference type="PROSITE" id="PS50109"/>
    </source>
</evidence>
<dbReference type="InterPro" id="IPR004358">
    <property type="entry name" value="Sig_transdc_His_kin-like_C"/>
</dbReference>
<evidence type="ECO:0000256" key="2">
    <source>
        <dbReference type="ARBA" id="ARBA00004141"/>
    </source>
</evidence>
<dbReference type="InterPro" id="IPR003661">
    <property type="entry name" value="HisK_dim/P_dom"/>
</dbReference>
<name>A0A0A3XPH2_BRAJP</name>
<dbReference type="PROSITE" id="PS50109">
    <property type="entry name" value="HIS_KIN"/>
    <property type="match status" value="1"/>
</dbReference>
<dbReference type="SUPFAM" id="SSF47384">
    <property type="entry name" value="Homodimeric domain of signal transducing histidine kinase"/>
    <property type="match status" value="1"/>
</dbReference>
<dbReference type="Pfam" id="PF02518">
    <property type="entry name" value="HATPase_c"/>
    <property type="match status" value="1"/>
</dbReference>
<dbReference type="InterPro" id="IPR005467">
    <property type="entry name" value="His_kinase_dom"/>
</dbReference>
<evidence type="ECO:0000256" key="8">
    <source>
        <dbReference type="ARBA" id="ARBA00022989"/>
    </source>
</evidence>
<keyword evidence="8 11" id="KW-1133">Transmembrane helix</keyword>
<keyword evidence="6 11" id="KW-0812">Transmembrane</keyword>
<dbReference type="Gene3D" id="1.10.287.130">
    <property type="match status" value="1"/>
</dbReference>
<keyword evidence="10 11" id="KW-0472">Membrane</keyword>